<organism evidence="6 7">
    <name type="scientific">Methanohalobium evestigatum (strain ATCC BAA-1072 / DSM 3721 / NBRC 107634 / OCM 161 / Z-7303)</name>
    <dbReference type="NCBI Taxonomy" id="644295"/>
    <lineage>
        <taxon>Archaea</taxon>
        <taxon>Methanobacteriati</taxon>
        <taxon>Methanobacteriota</taxon>
        <taxon>Stenosarchaea group</taxon>
        <taxon>Methanomicrobia</taxon>
        <taxon>Methanosarcinales</taxon>
        <taxon>Methanosarcinaceae</taxon>
        <taxon>Methanohalobium</taxon>
    </lineage>
</organism>
<comment type="similarity">
    <text evidence="1">Belongs to the class-I pyridine nucleotide-disulfide oxidoreductase family.</text>
</comment>
<dbReference type="InterPro" id="IPR036188">
    <property type="entry name" value="FAD/NAD-bd_sf"/>
</dbReference>
<dbReference type="OrthoDB" id="27922at2157"/>
<dbReference type="PRINTS" id="PR00368">
    <property type="entry name" value="FADPNR"/>
</dbReference>
<keyword evidence="7" id="KW-1185">Reference proteome</keyword>
<evidence type="ECO:0000313" key="7">
    <source>
        <dbReference type="Proteomes" id="UP000000391"/>
    </source>
</evidence>
<dbReference type="KEGG" id="mev:Metev_0755"/>
<evidence type="ECO:0000259" key="4">
    <source>
        <dbReference type="Pfam" id="PF02852"/>
    </source>
</evidence>
<gene>
    <name evidence="6" type="ordered locus">Metev_0755</name>
</gene>
<dbReference type="PIRSF" id="PIRSF000350">
    <property type="entry name" value="Mercury_reductase_MerA"/>
    <property type="match status" value="1"/>
</dbReference>
<proteinExistence type="inferred from homology"/>
<feature type="domain" description="FAD/NAD(P)-binding" evidence="5">
    <location>
        <begin position="4"/>
        <end position="318"/>
    </location>
</feature>
<dbReference type="SUPFAM" id="SSF55424">
    <property type="entry name" value="FAD/NAD-linked reductases, dimerisation (C-terminal) domain"/>
    <property type="match status" value="1"/>
</dbReference>
<dbReference type="PANTHER" id="PTHR43014">
    <property type="entry name" value="MERCURIC REDUCTASE"/>
    <property type="match status" value="1"/>
</dbReference>
<keyword evidence="3" id="KW-0274">FAD</keyword>
<dbReference type="Proteomes" id="UP000000391">
    <property type="component" value="Chromosome"/>
</dbReference>
<dbReference type="InterPro" id="IPR004099">
    <property type="entry name" value="Pyr_nucl-diS_OxRdtase_dimer"/>
</dbReference>
<accession>D7E732</accession>
<dbReference type="PRINTS" id="PR00411">
    <property type="entry name" value="PNDRDTASEI"/>
</dbReference>
<evidence type="ECO:0000256" key="2">
    <source>
        <dbReference type="ARBA" id="ARBA00022630"/>
    </source>
</evidence>
<evidence type="ECO:0000256" key="3">
    <source>
        <dbReference type="ARBA" id="ARBA00022827"/>
    </source>
</evidence>
<dbReference type="Pfam" id="PF07992">
    <property type="entry name" value="Pyr_redox_2"/>
    <property type="match status" value="1"/>
</dbReference>
<dbReference type="SUPFAM" id="SSF51905">
    <property type="entry name" value="FAD/NAD(P)-binding domain"/>
    <property type="match status" value="1"/>
</dbReference>
<dbReference type="PANTHER" id="PTHR43014:SF5">
    <property type="entry name" value="GLUTATHIONE REDUCTASE (NADPH)"/>
    <property type="match status" value="1"/>
</dbReference>
<dbReference type="GO" id="GO:0016491">
    <property type="term" value="F:oxidoreductase activity"/>
    <property type="evidence" value="ECO:0007669"/>
    <property type="project" value="InterPro"/>
</dbReference>
<dbReference type="InterPro" id="IPR023753">
    <property type="entry name" value="FAD/NAD-binding_dom"/>
</dbReference>
<dbReference type="InterPro" id="IPR001100">
    <property type="entry name" value="Pyr_nuc-diS_OxRdtase"/>
</dbReference>
<dbReference type="GeneID" id="9346376"/>
<dbReference type="AlphaFoldDB" id="D7E732"/>
<dbReference type="Gene3D" id="3.50.50.60">
    <property type="entry name" value="FAD/NAD(P)-binding domain"/>
    <property type="match status" value="2"/>
</dbReference>
<evidence type="ECO:0000313" key="6">
    <source>
        <dbReference type="EMBL" id="ADI73656.1"/>
    </source>
</evidence>
<keyword evidence="2" id="KW-0285">Flavoprotein</keyword>
<dbReference type="Pfam" id="PF02852">
    <property type="entry name" value="Pyr_redox_dim"/>
    <property type="match status" value="1"/>
</dbReference>
<feature type="domain" description="Pyridine nucleotide-disulphide oxidoreductase dimerisation" evidence="4">
    <location>
        <begin position="338"/>
        <end position="441"/>
    </location>
</feature>
<dbReference type="HOGENOM" id="CLU_016755_2_0_2"/>
<dbReference type="InterPro" id="IPR016156">
    <property type="entry name" value="FAD/NAD-linked_Rdtase_dimer_sf"/>
</dbReference>
<sequence>MKKYDVVVIGTGTAGSTVAHKCNSAGKNVAIIDHRPFGGTCALRGCDPKKVLVGGAELVDWNNRMKETAGLDRDTTINWTSLISFKRTFTQAFPDMIEKNFTSHGIDAYHGLACFSDDKTIEVGDDQIEGDYIVIATGSKPRELNILGEEHIITSDEFMELENLPGNVVFLGGGYISFEFANIAARAGSKPLILQRGENPLKTFDSDMVDVAVEASKDAGIDVLTGHKVTKIEKKGNLYEVTTENEKQNTFTTDLVVHGGGRSANIDELGLDKGNVEVHKKGIAVNEYMQSPSNPRVYAAGDCTEEGPQLTPVAGLQGDTVAENIIKGNNKQVDYTGIPAVVFTLPPLASVGITKDDVKDTHEVIYNDRSSWYSSKRLNFNHAASKIIIDKQTDKILGAHILGPEAEEVINIFAMAMRYGLNASDVKNAVFTYPSVCSDIEHMM</sequence>
<dbReference type="EMBL" id="CP002069">
    <property type="protein sequence ID" value="ADI73656.1"/>
    <property type="molecule type" value="Genomic_DNA"/>
</dbReference>
<name>D7E732_METEZ</name>
<dbReference type="STRING" id="644295.Metev_0755"/>
<reference evidence="6 7" key="1">
    <citation type="submission" date="2010-06" db="EMBL/GenBank/DDBJ databases">
        <title>Complete sequence chromosome of Methanohalobium evestigatum Z-7303.</title>
        <authorList>
            <consortium name="US DOE Joint Genome Institute"/>
            <person name="Lucas S."/>
            <person name="Copeland A."/>
            <person name="Lapidus A."/>
            <person name="Cheng J.-F."/>
            <person name="Bruce D."/>
            <person name="Goodwin L."/>
            <person name="Pitluck S."/>
            <person name="Saunders E."/>
            <person name="Detter J.C."/>
            <person name="Han C."/>
            <person name="Tapia R."/>
            <person name="Land M."/>
            <person name="Hauser L."/>
            <person name="Kyrpides N."/>
            <person name="Mikhailova N."/>
            <person name="Sieprawska-Lupa M."/>
            <person name="Whitman W.B."/>
            <person name="Anderson I."/>
            <person name="Woyke T."/>
        </authorList>
    </citation>
    <scope>NUCLEOTIDE SEQUENCE [LARGE SCALE GENOMIC DNA]</scope>
    <source>
        <strain evidence="7">ATCC BAA-1072 / DSM 3721 / NBRC 107634 / OCM 161 / Z-7303</strain>
    </source>
</reference>
<protein>
    <submittedName>
        <fullName evidence="6">FAD-dependent pyridine nucleotide-disulfide oxidoreductase</fullName>
    </submittedName>
</protein>
<dbReference type="Gene3D" id="3.30.390.30">
    <property type="match status" value="1"/>
</dbReference>
<dbReference type="RefSeq" id="WP_013194224.1">
    <property type="nucleotide sequence ID" value="NC_014253.1"/>
</dbReference>
<evidence type="ECO:0000259" key="5">
    <source>
        <dbReference type="Pfam" id="PF07992"/>
    </source>
</evidence>
<evidence type="ECO:0000256" key="1">
    <source>
        <dbReference type="ARBA" id="ARBA00007532"/>
    </source>
</evidence>